<dbReference type="Proteomes" id="UP001061298">
    <property type="component" value="Chromosome"/>
</dbReference>
<name>A0ABY6EAE2_9ACTN</name>
<keyword evidence="2" id="KW-0378">Hydrolase</keyword>
<gene>
    <name evidence="2" type="ORF">N8I84_32225</name>
</gene>
<dbReference type="RefSeq" id="WP_263232921.1">
    <property type="nucleotide sequence ID" value="NZ_CP106793.1"/>
</dbReference>
<evidence type="ECO:0000313" key="2">
    <source>
        <dbReference type="EMBL" id="UXY22853.1"/>
    </source>
</evidence>
<organism evidence="2 3">
    <name type="scientific">Streptomyces cynarae</name>
    <dbReference type="NCBI Taxonomy" id="2981134"/>
    <lineage>
        <taxon>Bacteria</taxon>
        <taxon>Bacillati</taxon>
        <taxon>Actinomycetota</taxon>
        <taxon>Actinomycetes</taxon>
        <taxon>Kitasatosporales</taxon>
        <taxon>Streptomycetaceae</taxon>
        <taxon>Streptomyces</taxon>
    </lineage>
</organism>
<dbReference type="SUPFAM" id="SSF53474">
    <property type="entry name" value="alpha/beta-Hydrolases"/>
    <property type="match status" value="1"/>
</dbReference>
<protein>
    <submittedName>
        <fullName evidence="2">Alpha/beta fold hydrolase</fullName>
    </submittedName>
</protein>
<dbReference type="InterPro" id="IPR022742">
    <property type="entry name" value="Hydrolase_4"/>
</dbReference>
<reference evidence="2" key="1">
    <citation type="submission" date="2022-10" db="EMBL/GenBank/DDBJ databases">
        <authorList>
            <person name="Mo P."/>
        </authorList>
    </citation>
    <scope>NUCLEOTIDE SEQUENCE</scope>
    <source>
        <strain evidence="2">HUAS 13-4</strain>
    </source>
</reference>
<accession>A0ABY6EAE2</accession>
<dbReference type="GO" id="GO:0016787">
    <property type="term" value="F:hydrolase activity"/>
    <property type="evidence" value="ECO:0007669"/>
    <property type="project" value="UniProtKB-KW"/>
</dbReference>
<proteinExistence type="predicted"/>
<dbReference type="Pfam" id="PF12146">
    <property type="entry name" value="Hydrolase_4"/>
    <property type="match status" value="1"/>
</dbReference>
<dbReference type="Gene3D" id="3.40.50.1820">
    <property type="entry name" value="alpha/beta hydrolase"/>
    <property type="match status" value="1"/>
</dbReference>
<evidence type="ECO:0000259" key="1">
    <source>
        <dbReference type="Pfam" id="PF12146"/>
    </source>
</evidence>
<evidence type="ECO:0000313" key="3">
    <source>
        <dbReference type="Proteomes" id="UP001061298"/>
    </source>
</evidence>
<feature type="domain" description="Serine aminopeptidase S33" evidence="1">
    <location>
        <begin position="37"/>
        <end position="141"/>
    </location>
</feature>
<keyword evidence="3" id="KW-1185">Reference proteome</keyword>
<dbReference type="EMBL" id="CP106793">
    <property type="protein sequence ID" value="UXY22853.1"/>
    <property type="molecule type" value="Genomic_DNA"/>
</dbReference>
<dbReference type="InterPro" id="IPR029058">
    <property type="entry name" value="AB_hydrolase_fold"/>
</dbReference>
<sequence>MQQSRPPGSLSRGVRHLTLEAAGVTLSCLLAEVPDGEPRATVVALHGGGMTAGYFDGQAHPDLSLLTLGARLGFTVLAVDRPGYALSAGRLPDGQTLAEQAEVLQAALEAFAARYATGAGFFLLAHSYGGKLAFVTAARADGLLALDVSGCGHRYGVEPAELLEIGRGAHRGRNWGPLWLYPPGTFRSIGSLIAPMPAREAAEVARWPALFEDLAPRVRIPVRLTFAEHEAWWLHGERDLADLTARLAAAPMVRVERQPAAGHNISLGWAARAYHLRALAFFEERLSVSAEDERQLTARVRSGAAPRV</sequence>